<protein>
    <submittedName>
        <fullName evidence="1">Uncharacterized protein</fullName>
    </submittedName>
</protein>
<proteinExistence type="predicted"/>
<accession>A0AAD9II21</accession>
<gene>
    <name evidence="1" type="ORF">QBZ16_003508</name>
</gene>
<dbReference type="SUPFAM" id="SSF55486">
    <property type="entry name" value="Metalloproteases ('zincins'), catalytic domain"/>
    <property type="match status" value="1"/>
</dbReference>
<dbReference type="AlphaFoldDB" id="A0AAD9II21"/>
<comment type="caution">
    <text evidence="1">The sequence shown here is derived from an EMBL/GenBank/DDBJ whole genome shotgun (WGS) entry which is preliminary data.</text>
</comment>
<dbReference type="Proteomes" id="UP001255856">
    <property type="component" value="Unassembled WGS sequence"/>
</dbReference>
<sequence>MPGGLRVTVIGLVPSGCTDAECGHFNVTTSTSGQSTAVLLEALQFPFPGRYTVRAEAGDPGSGQLIASERSVLVYKAGDTTKAAPCCRYTSLIVGPQLGRPIDRDVFRGPAVRSGAQALGWSDGNLRGADLESERLFDYGSALAPRTAAGRRAAAAALPEPVAGGARLAGGAPDHGRLRGFGKQLVFVPAGVNASADEVACQSHWTGWQRTDAYPSAGSSATCSTGCTRQGTLRLIQEAGALDFANQALIAATSGRLSLNPAAHVLDALALPPRPDPASLAPDNLSYYEAPATRALAAAGLRPWSYLVLTPVVKRFPPAFPAWTSGGARGSVIAQCYPELYYATHEIGHQLGFAHSNVYALDVAGPVAAPVSPLAPGAVPHDGYTDALDLMACCRSDFSLYHRSVAGWLEDEERAGLGSEDAPLMAATTSEQRQVFTLWPFDRLESRGRLQSLSLWRSRDEILLLGLRDAAHWQESTVQGAYALTGPAAVAPEQVRSNVAGLAVEYIPRRNGTWGHKGLLDFNLLSGDWPAALPDDASGPRIAQFALLKPGFAWYDAPSRTLLSLVAVQPCPGPAALPVYNYSVSGLYGFRGEWPGSEAYVAADYDGFAGGLRCATLALTAGAAPPPDEPLAIAWSLELATRTLRLTSPAELESITWRDDLNRTVGVALAPGSAGAAAVLPAATLQAGALAIRAQVLARDGRHLALSILAPGLASGGTTPGTVRVQASTKHYLLSGLRYESESRWIRGETTGDSGSNPTIFTPSLASASFHTKYLNKKDSVRQGNAEISKHKPHG</sequence>
<evidence type="ECO:0000313" key="2">
    <source>
        <dbReference type="Proteomes" id="UP001255856"/>
    </source>
</evidence>
<name>A0AAD9II21_PROWI</name>
<evidence type="ECO:0000313" key="1">
    <source>
        <dbReference type="EMBL" id="KAK2078668.1"/>
    </source>
</evidence>
<organism evidence="1 2">
    <name type="scientific">Prototheca wickerhamii</name>
    <dbReference type="NCBI Taxonomy" id="3111"/>
    <lineage>
        <taxon>Eukaryota</taxon>
        <taxon>Viridiplantae</taxon>
        <taxon>Chlorophyta</taxon>
        <taxon>core chlorophytes</taxon>
        <taxon>Trebouxiophyceae</taxon>
        <taxon>Chlorellales</taxon>
        <taxon>Chlorellaceae</taxon>
        <taxon>Prototheca</taxon>
    </lineage>
</organism>
<keyword evidence="2" id="KW-1185">Reference proteome</keyword>
<dbReference type="EMBL" id="JASFZW010000004">
    <property type="protein sequence ID" value="KAK2078668.1"/>
    <property type="molecule type" value="Genomic_DNA"/>
</dbReference>
<reference evidence="1" key="1">
    <citation type="submission" date="2021-01" db="EMBL/GenBank/DDBJ databases">
        <authorList>
            <person name="Eckstrom K.M.E."/>
        </authorList>
    </citation>
    <scope>NUCLEOTIDE SEQUENCE</scope>
    <source>
        <strain evidence="1">UVCC 0001</strain>
    </source>
</reference>